<organism evidence="1 2">
    <name type="scientific">Panagrolaimus sp. ES5</name>
    <dbReference type="NCBI Taxonomy" id="591445"/>
    <lineage>
        <taxon>Eukaryota</taxon>
        <taxon>Metazoa</taxon>
        <taxon>Ecdysozoa</taxon>
        <taxon>Nematoda</taxon>
        <taxon>Chromadorea</taxon>
        <taxon>Rhabditida</taxon>
        <taxon>Tylenchina</taxon>
        <taxon>Panagrolaimomorpha</taxon>
        <taxon>Panagrolaimoidea</taxon>
        <taxon>Panagrolaimidae</taxon>
        <taxon>Panagrolaimus</taxon>
    </lineage>
</organism>
<evidence type="ECO:0000313" key="2">
    <source>
        <dbReference type="WBParaSite" id="ES5_v2.g9946.t1"/>
    </source>
</evidence>
<dbReference type="WBParaSite" id="ES5_v2.g9946.t1">
    <property type="protein sequence ID" value="ES5_v2.g9946.t1"/>
    <property type="gene ID" value="ES5_v2.g9946"/>
</dbReference>
<dbReference type="Proteomes" id="UP000887579">
    <property type="component" value="Unplaced"/>
</dbReference>
<name>A0AC34GYB2_9BILA</name>
<accession>A0AC34GYB2</accession>
<reference evidence="2" key="1">
    <citation type="submission" date="2022-11" db="UniProtKB">
        <authorList>
            <consortium name="WormBaseParasite"/>
        </authorList>
    </citation>
    <scope>IDENTIFICATION</scope>
</reference>
<sequence>MQISMTVIFMNLLEILSQMKAEFGNNLKLMNIWHHLMNGRERLTKFHINSSIIIAVLLLSQFFSIFI</sequence>
<proteinExistence type="predicted"/>
<protein>
    <submittedName>
        <fullName evidence="2">Uncharacterized protein</fullName>
    </submittedName>
</protein>
<evidence type="ECO:0000313" key="1">
    <source>
        <dbReference type="Proteomes" id="UP000887579"/>
    </source>
</evidence>